<dbReference type="GO" id="GO:0001664">
    <property type="term" value="F:G protein-coupled receptor binding"/>
    <property type="evidence" value="ECO:0007669"/>
    <property type="project" value="TreeGrafter"/>
</dbReference>
<proteinExistence type="predicted"/>
<evidence type="ECO:0000313" key="9">
    <source>
        <dbReference type="EMBL" id="CAF93164.1"/>
    </source>
</evidence>
<keyword evidence="7" id="KW-1015">Disulfide bond</keyword>
<evidence type="ECO:0000256" key="3">
    <source>
        <dbReference type="ARBA" id="ARBA00022525"/>
    </source>
</evidence>
<gene>
    <name evidence="9" type="ORF">GSTENG00008671001</name>
</gene>
<evidence type="ECO:0000256" key="5">
    <source>
        <dbReference type="ARBA" id="ARBA00022702"/>
    </source>
</evidence>
<dbReference type="InterPro" id="IPR051777">
    <property type="entry name" value="Insulin-like_neuro_ligands"/>
</dbReference>
<dbReference type="SUPFAM" id="SSF56994">
    <property type="entry name" value="Insulin-like"/>
    <property type="match status" value="1"/>
</dbReference>
<dbReference type="PANTHER" id="PTHR20968">
    <property type="entry name" value="ILGF DOMAIN-CONTAINING PROTEIN"/>
    <property type="match status" value="1"/>
</dbReference>
<name>Q4T1R8_TETNG</name>
<evidence type="ECO:0000256" key="4">
    <source>
        <dbReference type="ARBA" id="ARBA00022685"/>
    </source>
</evidence>
<evidence type="ECO:0000256" key="1">
    <source>
        <dbReference type="ARBA" id="ARBA00004613"/>
    </source>
</evidence>
<evidence type="ECO:0000256" key="6">
    <source>
        <dbReference type="ARBA" id="ARBA00022729"/>
    </source>
</evidence>
<reference evidence="9" key="2">
    <citation type="submission" date="2004-02" db="EMBL/GenBank/DDBJ databases">
        <authorList>
            <consortium name="Genoscope"/>
            <consortium name="Whitehead Institute Centre for Genome Research"/>
        </authorList>
    </citation>
    <scope>NUCLEOTIDE SEQUENCE</scope>
</reference>
<dbReference type="GO" id="GO:0005576">
    <property type="term" value="C:extracellular region"/>
    <property type="evidence" value="ECO:0007669"/>
    <property type="project" value="UniProtKB-SubCell"/>
</dbReference>
<dbReference type="PANTHER" id="PTHR20968:SF0">
    <property type="entry name" value="RELAXIN-3"/>
    <property type="match status" value="1"/>
</dbReference>
<dbReference type="InterPro" id="IPR036438">
    <property type="entry name" value="Insulin-like_sf"/>
</dbReference>
<sequence length="144" mass="14837">YGVKLCGREFIRAVIFTCGGSRWRRSPELGESGPPAPPLPFSHLPTMVWVCGEGNRISDSADSPPWTPVSERTAGILPPKTPPLSAPRLWVTSWPSTGPAGGGGTFPWGWRASAAPRAAPKTTSGGCAEGGRAAGGAAVDSNGK</sequence>
<comment type="subcellular location">
    <subcellularLocation>
        <location evidence="1">Secreted</location>
    </subcellularLocation>
</comment>
<dbReference type="AlphaFoldDB" id="Q4T1R8"/>
<keyword evidence="4" id="KW-0165">Cleavage on pair of basic residues</keyword>
<feature type="region of interest" description="Disordered" evidence="8">
    <location>
        <begin position="59"/>
        <end position="144"/>
    </location>
</feature>
<accession>Q4T1R8</accession>
<keyword evidence="3" id="KW-0964">Secreted</keyword>
<dbReference type="OrthoDB" id="8961242at2759"/>
<feature type="non-terminal residue" evidence="9">
    <location>
        <position position="1"/>
    </location>
</feature>
<comment type="subunit">
    <text evidence="2">Heterodimer of a B chain and an A chain linked by two disulfide bonds.</text>
</comment>
<protein>
    <submittedName>
        <fullName evidence="9">Chromosome 4 SCAF10492, whole genome shotgun sequence</fullName>
    </submittedName>
</protein>
<dbReference type="CDD" id="cd04365">
    <property type="entry name" value="IlGF_relaxin_like"/>
    <property type="match status" value="1"/>
</dbReference>
<keyword evidence="5" id="KW-0372">Hormone</keyword>
<reference evidence="9" key="1">
    <citation type="journal article" date="2004" name="Nature">
        <title>Genome duplication in the teleost fish Tetraodon nigroviridis reveals the early vertebrate proto-karyotype.</title>
        <authorList>
            <person name="Jaillon O."/>
            <person name="Aury J.-M."/>
            <person name="Brunet F."/>
            <person name="Petit J.-L."/>
            <person name="Stange-Thomann N."/>
            <person name="Mauceli E."/>
            <person name="Bouneau L."/>
            <person name="Fischer C."/>
            <person name="Ozouf-Costaz C."/>
            <person name="Bernot A."/>
            <person name="Nicaud S."/>
            <person name="Jaffe D."/>
            <person name="Fisher S."/>
            <person name="Lutfalla G."/>
            <person name="Dossat C."/>
            <person name="Segurens B."/>
            <person name="Dasilva C."/>
            <person name="Salanoubat M."/>
            <person name="Levy M."/>
            <person name="Boudet N."/>
            <person name="Castellano S."/>
            <person name="Anthouard V."/>
            <person name="Jubin C."/>
            <person name="Castelli V."/>
            <person name="Katinka M."/>
            <person name="Vacherie B."/>
            <person name="Biemont C."/>
            <person name="Skalli Z."/>
            <person name="Cattolico L."/>
            <person name="Poulain J."/>
            <person name="De Berardinis V."/>
            <person name="Cruaud C."/>
            <person name="Duprat S."/>
            <person name="Brottier P."/>
            <person name="Coutanceau J.-P."/>
            <person name="Gouzy J."/>
            <person name="Parra G."/>
            <person name="Lardier G."/>
            <person name="Chapple C."/>
            <person name="McKernan K.J."/>
            <person name="McEwan P."/>
            <person name="Bosak S."/>
            <person name="Kellis M."/>
            <person name="Volff J.-N."/>
            <person name="Guigo R."/>
            <person name="Zody M.C."/>
            <person name="Mesirov J."/>
            <person name="Lindblad-Toh K."/>
            <person name="Birren B."/>
            <person name="Nusbaum C."/>
            <person name="Kahn D."/>
            <person name="Robinson-Rechavi M."/>
            <person name="Laudet V."/>
            <person name="Schachter V."/>
            <person name="Quetier F."/>
            <person name="Saurin W."/>
            <person name="Scarpelli C."/>
            <person name="Wincker P."/>
            <person name="Lander E.S."/>
            <person name="Weissenbach J."/>
            <person name="Roest Crollius H."/>
        </authorList>
    </citation>
    <scope>NUCLEOTIDE SEQUENCE [LARGE SCALE GENOMIC DNA]</scope>
</reference>
<dbReference type="KEGG" id="tng:GSTEN00008671G001"/>
<keyword evidence="6" id="KW-0732">Signal</keyword>
<evidence type="ECO:0000256" key="7">
    <source>
        <dbReference type="ARBA" id="ARBA00023157"/>
    </source>
</evidence>
<dbReference type="GO" id="GO:0005179">
    <property type="term" value="F:hormone activity"/>
    <property type="evidence" value="ECO:0007669"/>
    <property type="project" value="UniProtKB-KW"/>
</dbReference>
<evidence type="ECO:0000256" key="2">
    <source>
        <dbReference type="ARBA" id="ARBA00011207"/>
    </source>
</evidence>
<evidence type="ECO:0000256" key="8">
    <source>
        <dbReference type="SAM" id="MobiDB-lite"/>
    </source>
</evidence>
<organism evidence="9">
    <name type="scientific">Tetraodon nigroviridis</name>
    <name type="common">Spotted green pufferfish</name>
    <name type="synonym">Chelonodon nigroviridis</name>
    <dbReference type="NCBI Taxonomy" id="99883"/>
    <lineage>
        <taxon>Eukaryota</taxon>
        <taxon>Metazoa</taxon>
        <taxon>Chordata</taxon>
        <taxon>Craniata</taxon>
        <taxon>Vertebrata</taxon>
        <taxon>Euteleostomi</taxon>
        <taxon>Actinopterygii</taxon>
        <taxon>Neopterygii</taxon>
        <taxon>Teleostei</taxon>
        <taxon>Neoteleostei</taxon>
        <taxon>Acanthomorphata</taxon>
        <taxon>Eupercaria</taxon>
        <taxon>Tetraodontiformes</taxon>
        <taxon>Tetradontoidea</taxon>
        <taxon>Tetraodontidae</taxon>
        <taxon>Tetraodon</taxon>
    </lineage>
</organism>
<dbReference type="EMBL" id="CAAE01010492">
    <property type="protein sequence ID" value="CAF93164.1"/>
    <property type="molecule type" value="Genomic_DNA"/>
</dbReference>